<gene>
    <name evidence="1" type="ORF">HYG86_00165</name>
</gene>
<dbReference type="PANTHER" id="PTHR41260:SF1">
    <property type="entry name" value="PROTEIN ECSC"/>
    <property type="match status" value="1"/>
</dbReference>
<dbReference type="Pfam" id="PF12787">
    <property type="entry name" value="EcsC"/>
    <property type="match status" value="1"/>
</dbReference>
<dbReference type="InterPro" id="IPR024787">
    <property type="entry name" value="EcsC"/>
</dbReference>
<proteinExistence type="predicted"/>
<sequence>MKLSSTELLELRKVKIWEKNYIEKNQNKILAKSGQFISNSLDKVSKASPEYVRKLSGKVTEATQTALVGCMDAGQDLVKYTYDKDKAVKRFKNDGVSSLKDLVKVDVSKLDELARGVVFENKVAGGVEGFVMGLGDITAAIIDIPIFFTLTFRVMQQIAAIYGYDPEDPIEKLYMIKLLSFGTAVKTSGKIAIQAELQMLRIAIKRFSFMKLEEIGGKYAVIIAARNVGKNVGKRLTRKTLLKGIPMVGGVFGGFFNYGFIKDIAEVANMMYKKRYLEDKLETEILFDSLA</sequence>
<dbReference type="Proteomes" id="UP000516160">
    <property type="component" value="Chromosome"/>
</dbReference>
<protein>
    <submittedName>
        <fullName evidence="1">EcsC family protein</fullName>
    </submittedName>
</protein>
<accession>A0A7G9W3P0</accession>
<name>A0A7G9W3P0_ALKCA</name>
<dbReference type="PANTHER" id="PTHR41260">
    <property type="entry name" value="PROTEIN ECSC"/>
    <property type="match status" value="1"/>
</dbReference>
<reference evidence="1 2" key="1">
    <citation type="submission" date="2020-07" db="EMBL/GenBank/DDBJ databases">
        <title>Alkalicella. sp. LB2 genome.</title>
        <authorList>
            <person name="Postec A."/>
            <person name="Quemeneur M."/>
        </authorList>
    </citation>
    <scope>NUCLEOTIDE SEQUENCE [LARGE SCALE GENOMIC DNA]</scope>
    <source>
        <strain evidence="1 2">LB2</strain>
    </source>
</reference>
<dbReference type="EMBL" id="CP058559">
    <property type="protein sequence ID" value="QNO13302.1"/>
    <property type="molecule type" value="Genomic_DNA"/>
</dbReference>
<dbReference type="KEGG" id="acae:HYG86_00165"/>
<organism evidence="1 2">
    <name type="scientific">Alkalicella caledoniensis</name>
    <dbReference type="NCBI Taxonomy" id="2731377"/>
    <lineage>
        <taxon>Bacteria</taxon>
        <taxon>Bacillati</taxon>
        <taxon>Bacillota</taxon>
        <taxon>Clostridia</taxon>
        <taxon>Eubacteriales</taxon>
        <taxon>Proteinivoracaceae</taxon>
        <taxon>Alkalicella</taxon>
    </lineage>
</organism>
<dbReference type="RefSeq" id="WP_213166976.1">
    <property type="nucleotide sequence ID" value="NZ_CP058559.1"/>
</dbReference>
<evidence type="ECO:0000313" key="1">
    <source>
        <dbReference type="EMBL" id="QNO13302.1"/>
    </source>
</evidence>
<keyword evidence="2" id="KW-1185">Reference proteome</keyword>
<evidence type="ECO:0000313" key="2">
    <source>
        <dbReference type="Proteomes" id="UP000516160"/>
    </source>
</evidence>
<dbReference type="AlphaFoldDB" id="A0A7G9W3P0"/>